<dbReference type="STRING" id="765440.A0A0C3AGG7"/>
<protein>
    <submittedName>
        <fullName evidence="2">Uncharacterized protein</fullName>
    </submittedName>
</protein>
<evidence type="ECO:0000313" key="3">
    <source>
        <dbReference type="Proteomes" id="UP000054166"/>
    </source>
</evidence>
<evidence type="ECO:0000256" key="1">
    <source>
        <dbReference type="SAM" id="MobiDB-lite"/>
    </source>
</evidence>
<feature type="region of interest" description="Disordered" evidence="1">
    <location>
        <begin position="484"/>
        <end position="550"/>
    </location>
</feature>
<dbReference type="OrthoDB" id="4137658at2759"/>
<dbReference type="HOGENOM" id="CLU_021112_0_0_1"/>
<reference evidence="3" key="2">
    <citation type="submission" date="2015-01" db="EMBL/GenBank/DDBJ databases">
        <title>Evolutionary Origins and Diversification of the Mycorrhizal Mutualists.</title>
        <authorList>
            <consortium name="DOE Joint Genome Institute"/>
            <consortium name="Mycorrhizal Genomics Consortium"/>
            <person name="Kohler A."/>
            <person name="Kuo A."/>
            <person name="Nagy L.G."/>
            <person name="Floudas D."/>
            <person name="Copeland A."/>
            <person name="Barry K.W."/>
            <person name="Cichocki N."/>
            <person name="Veneault-Fourrey C."/>
            <person name="LaButti K."/>
            <person name="Lindquist E.A."/>
            <person name="Lipzen A."/>
            <person name="Lundell T."/>
            <person name="Morin E."/>
            <person name="Murat C."/>
            <person name="Riley R."/>
            <person name="Ohm R."/>
            <person name="Sun H."/>
            <person name="Tunlid A."/>
            <person name="Henrissat B."/>
            <person name="Grigoriev I.V."/>
            <person name="Hibbett D.S."/>
            <person name="Martin F."/>
        </authorList>
    </citation>
    <scope>NUCLEOTIDE SEQUENCE [LARGE SCALE GENOMIC DNA]</scope>
    <source>
        <strain evidence="3">F 1598</strain>
    </source>
</reference>
<proteinExistence type="predicted"/>
<organism evidence="2 3">
    <name type="scientific">Piloderma croceum (strain F 1598)</name>
    <dbReference type="NCBI Taxonomy" id="765440"/>
    <lineage>
        <taxon>Eukaryota</taxon>
        <taxon>Fungi</taxon>
        <taxon>Dikarya</taxon>
        <taxon>Basidiomycota</taxon>
        <taxon>Agaricomycotina</taxon>
        <taxon>Agaricomycetes</taxon>
        <taxon>Agaricomycetidae</taxon>
        <taxon>Atheliales</taxon>
        <taxon>Atheliaceae</taxon>
        <taxon>Piloderma</taxon>
    </lineage>
</organism>
<dbReference type="InParanoid" id="A0A0C3AGG7"/>
<feature type="region of interest" description="Disordered" evidence="1">
    <location>
        <begin position="187"/>
        <end position="235"/>
    </location>
</feature>
<sequence>MQSAQGFIYHLSRVEENALRAAVEPNVTAWRNDSQLSTKLITKEEYSSTFPSLFSACQSMQSMLWPSEPKLSMERSGLYNTATCFEFHQLLVSTLVNYGKALEKLAGAHTTYSKQQNEQNLAKMAEYAKNVWEYGQVLWAIAYSRILEDHLGVLRKSGWLPLPVNEKTELDRSSGFTGFKRKPTVIANPPSVVKDGADRDGGDAVEGYRDEAGQGGGDTVKGGEGGAGQDDEDGVEGGNEAILIINNALRSDDKNFAVVYLDWIRLQVDRWQAPRKITSFVRRIATQDTIDLNLLAARHPQPMHIHEAMEPWDRTIKDLYARIADIEKADDVIRVLKDIIDRQQSERTDGVPQSIFRKFDPSPRAENHQFQATVHCEAVLAALAKFPSRAVGDSTLRECLQDIDISSIAVSKPCCPVCWELFSTLRDDNSPDFCVGGHHQTLFQVELPSWLPLKVVETLTHKFEGYLLSQITILMKSHGRHAINPSGQSAHDFSSDSSDGEKDQSSGLLYNADDLTPLRLVMAKRSLERQERRGRRGRRTTDTHSSSGPK</sequence>
<dbReference type="Proteomes" id="UP000054166">
    <property type="component" value="Unassembled WGS sequence"/>
</dbReference>
<evidence type="ECO:0000313" key="2">
    <source>
        <dbReference type="EMBL" id="KIM72908.1"/>
    </source>
</evidence>
<dbReference type="EMBL" id="KN833102">
    <property type="protein sequence ID" value="KIM72908.1"/>
    <property type="molecule type" value="Genomic_DNA"/>
</dbReference>
<feature type="compositionally biased region" description="Basic and acidic residues" evidence="1">
    <location>
        <begin position="195"/>
        <end position="212"/>
    </location>
</feature>
<feature type="compositionally biased region" description="Polar residues" evidence="1">
    <location>
        <begin position="485"/>
        <end position="497"/>
    </location>
</feature>
<gene>
    <name evidence="2" type="ORF">PILCRDRAFT_736132</name>
</gene>
<keyword evidence="3" id="KW-1185">Reference proteome</keyword>
<name>A0A0C3AGG7_PILCF</name>
<accession>A0A0C3AGG7</accession>
<dbReference type="AlphaFoldDB" id="A0A0C3AGG7"/>
<feature type="compositionally biased region" description="Gly residues" evidence="1">
    <location>
        <begin position="213"/>
        <end position="228"/>
    </location>
</feature>
<reference evidence="2 3" key="1">
    <citation type="submission" date="2014-04" db="EMBL/GenBank/DDBJ databases">
        <authorList>
            <consortium name="DOE Joint Genome Institute"/>
            <person name="Kuo A."/>
            <person name="Tarkka M."/>
            <person name="Buscot F."/>
            <person name="Kohler A."/>
            <person name="Nagy L.G."/>
            <person name="Floudas D."/>
            <person name="Copeland A."/>
            <person name="Barry K.W."/>
            <person name="Cichocki N."/>
            <person name="Veneault-Fourrey C."/>
            <person name="LaButti K."/>
            <person name="Lindquist E.A."/>
            <person name="Lipzen A."/>
            <person name="Lundell T."/>
            <person name="Morin E."/>
            <person name="Murat C."/>
            <person name="Sun H."/>
            <person name="Tunlid A."/>
            <person name="Henrissat B."/>
            <person name="Grigoriev I.V."/>
            <person name="Hibbett D.S."/>
            <person name="Martin F."/>
            <person name="Nordberg H.P."/>
            <person name="Cantor M.N."/>
            <person name="Hua S.X."/>
        </authorList>
    </citation>
    <scope>NUCLEOTIDE SEQUENCE [LARGE SCALE GENOMIC DNA]</scope>
    <source>
        <strain evidence="2 3">F 1598</strain>
    </source>
</reference>